<evidence type="ECO:0000256" key="1">
    <source>
        <dbReference type="ARBA" id="ARBA00008894"/>
    </source>
</evidence>
<dbReference type="FunFam" id="3.40.50.300:FF:001091">
    <property type="entry name" value="Probable disease resistance protein At1g61300"/>
    <property type="match status" value="1"/>
</dbReference>
<dbReference type="SUPFAM" id="SSF52540">
    <property type="entry name" value="P-loop containing nucleoside triphosphate hydrolases"/>
    <property type="match status" value="1"/>
</dbReference>
<keyword evidence="5" id="KW-0067">ATP-binding</keyword>
<evidence type="ECO:0000259" key="7">
    <source>
        <dbReference type="Pfam" id="PF00931"/>
    </source>
</evidence>
<evidence type="ECO:0000313" key="10">
    <source>
        <dbReference type="Proteomes" id="UP000594261"/>
    </source>
</evidence>
<dbReference type="GO" id="GO:0043531">
    <property type="term" value="F:ADP binding"/>
    <property type="evidence" value="ECO:0007669"/>
    <property type="project" value="InterPro"/>
</dbReference>
<dbReference type="InterPro" id="IPR002182">
    <property type="entry name" value="NB-ARC"/>
</dbReference>
<comment type="similarity">
    <text evidence="1">Belongs to the disease resistance NB-LRR family.</text>
</comment>
<evidence type="ECO:0000256" key="4">
    <source>
        <dbReference type="ARBA" id="ARBA00022821"/>
    </source>
</evidence>
<accession>A0A7N2KPQ9</accession>
<dbReference type="Gene3D" id="3.80.10.10">
    <property type="entry name" value="Ribonuclease Inhibitor"/>
    <property type="match status" value="1"/>
</dbReference>
<evidence type="ECO:0000256" key="3">
    <source>
        <dbReference type="ARBA" id="ARBA00022741"/>
    </source>
</evidence>
<dbReference type="GO" id="GO:0005524">
    <property type="term" value="F:ATP binding"/>
    <property type="evidence" value="ECO:0007669"/>
    <property type="project" value="UniProtKB-KW"/>
</dbReference>
<proteinExistence type="inferred from homology"/>
<dbReference type="FunFam" id="1.10.10.10:FF:000322">
    <property type="entry name" value="Probable disease resistance protein At1g63360"/>
    <property type="match status" value="1"/>
</dbReference>
<evidence type="ECO:0000256" key="5">
    <source>
        <dbReference type="ARBA" id="ARBA00022840"/>
    </source>
</evidence>
<dbReference type="PANTHER" id="PTHR33463:SF187">
    <property type="entry name" value="AND NB-ARC DOMAIN DISEASE RESISTANCE PROTEIN, PUTATIVE-RELATED"/>
    <property type="match status" value="1"/>
</dbReference>
<dbReference type="InterPro" id="IPR032675">
    <property type="entry name" value="LRR_dom_sf"/>
</dbReference>
<sequence length="885" mass="100766">MEILEEKWEALECRKEDIESQMMNAQPGKSPKIEVKNWLQKVEKMKSEIENIKQEADKRMCFSRMKLGKLACEKRQKVEELRQGGDFSDGLVVDPPVTVSHGEKLSTTTLVGESTAKRTKEKIWQHLLDEDSRKIGVYGMGGIGKTTIMKQINNDLLEEKKFDNVIWETVSKPFNVIKLQQDIACKLNLDLSKVSDETTRASKLNNALEDKKRYVLILDDMWEAFRLEEIGIPEPTPSNGCKLVLTTRNIDVCRKMDFKKIKMELLSGDESRNLFFDTVGSNVLNVQDIKPIVEEVVKECACLPLAIITIAGSLKDVVDASEWEDALYKLRSTKKSPENLDAEIAERLRFSYDRLKDEKLQRCLLCCALYLEDYEISRDKLIEHLIDEKVIESMKSRKAEFNNGHVMLNNLENACLLGGSKDFRTIDILEKRRFVKMHDLIREADAKFLVSVYVPKEEEWGNDVEKDSLMCKRGSKFPNVSPKCPKLSTLLLRGYVNIIPDSFFVHLHGLRVLHVDCLEFESLPNLVSDLKHLTSLRLINSFHIRRVPSLAKLTALRSLDLSGGSLEEIPHGLEMLKKLECFEGEFDGVKGFNTYVESLEEGGPSHYIYAVNKKKPASQVGVAEFGESVILSDCNICLLPKDVRALIICEGQRGTVSSDHWKKTVWFNKGCEEIEYLNSYFFTFSLQSLEILLLYELNSLKGLFREEKVAPALVVPFGTFSRLKQFSICDCPNIKKLFTPGSSMQNLEQIKVYGCEQLEEIIGGAEASDDEVEEEEEAEEIVEIFPQLRKLTLQYLPELKIICSSSNVILCDSLNSIMIEDCPKLNRLPLSLHLIDGELSSPPPSLQIYIEKESWELLEWDNHDMKMVLEPLLAVKSQGGGSRFT</sequence>
<dbReference type="GO" id="GO:0006952">
    <property type="term" value="P:defense response"/>
    <property type="evidence" value="ECO:0007669"/>
    <property type="project" value="UniProtKB-KW"/>
</dbReference>
<feature type="domain" description="Disease resistance protein At4g27190-like leucine-rich repeats" evidence="8">
    <location>
        <begin position="715"/>
        <end position="828"/>
    </location>
</feature>
<name>A0A7N2KPQ9_QUELO</name>
<evidence type="ECO:0000313" key="9">
    <source>
        <dbReference type="EnsemblPlants" id="QL01p032883:mrna"/>
    </source>
</evidence>
<dbReference type="Gene3D" id="1.10.8.430">
    <property type="entry name" value="Helical domain of apoptotic protease-activating factors"/>
    <property type="match status" value="1"/>
</dbReference>
<dbReference type="Pfam" id="PF23247">
    <property type="entry name" value="LRR_RPS2"/>
    <property type="match status" value="1"/>
</dbReference>
<dbReference type="Pfam" id="PF00931">
    <property type="entry name" value="NB-ARC"/>
    <property type="match status" value="1"/>
</dbReference>
<keyword evidence="2" id="KW-0677">Repeat</keyword>
<organism evidence="9 10">
    <name type="scientific">Quercus lobata</name>
    <name type="common">Valley oak</name>
    <dbReference type="NCBI Taxonomy" id="97700"/>
    <lineage>
        <taxon>Eukaryota</taxon>
        <taxon>Viridiplantae</taxon>
        <taxon>Streptophyta</taxon>
        <taxon>Embryophyta</taxon>
        <taxon>Tracheophyta</taxon>
        <taxon>Spermatophyta</taxon>
        <taxon>Magnoliopsida</taxon>
        <taxon>eudicotyledons</taxon>
        <taxon>Gunneridae</taxon>
        <taxon>Pentapetalae</taxon>
        <taxon>rosids</taxon>
        <taxon>fabids</taxon>
        <taxon>Fagales</taxon>
        <taxon>Fagaceae</taxon>
        <taxon>Quercus</taxon>
    </lineage>
</organism>
<evidence type="ECO:0008006" key="11">
    <source>
        <dbReference type="Google" id="ProtNLM"/>
    </source>
</evidence>
<dbReference type="EMBL" id="LRBV02000001">
    <property type="status" value="NOT_ANNOTATED_CDS"/>
    <property type="molecule type" value="Genomic_DNA"/>
</dbReference>
<keyword evidence="4" id="KW-0611">Plant defense</keyword>
<dbReference type="EnsemblPlants" id="QL01p032883:mrna">
    <property type="protein sequence ID" value="QL01p032883:mrna"/>
    <property type="gene ID" value="QL01p032883"/>
</dbReference>
<dbReference type="InterPro" id="IPR042197">
    <property type="entry name" value="Apaf_helical"/>
</dbReference>
<dbReference type="OMA" id="NNCERVE"/>
<dbReference type="PRINTS" id="PR00364">
    <property type="entry name" value="DISEASERSIST"/>
</dbReference>
<dbReference type="SUPFAM" id="SSF52058">
    <property type="entry name" value="L domain-like"/>
    <property type="match status" value="1"/>
</dbReference>
<feature type="coiled-coil region" evidence="6">
    <location>
        <begin position="1"/>
        <end position="59"/>
    </location>
</feature>
<keyword evidence="3" id="KW-0547">Nucleotide-binding</keyword>
<dbReference type="InParanoid" id="A0A7N2KPQ9"/>
<reference evidence="9 10" key="1">
    <citation type="journal article" date="2016" name="G3 (Bethesda)">
        <title>First Draft Assembly and Annotation of the Genome of a California Endemic Oak Quercus lobata Nee (Fagaceae).</title>
        <authorList>
            <person name="Sork V.L."/>
            <person name="Fitz-Gibbon S.T."/>
            <person name="Puiu D."/>
            <person name="Crepeau M."/>
            <person name="Gugger P.F."/>
            <person name="Sherman R."/>
            <person name="Stevens K."/>
            <person name="Langley C.H."/>
            <person name="Pellegrini M."/>
            <person name="Salzberg S.L."/>
        </authorList>
    </citation>
    <scope>NUCLEOTIDE SEQUENCE [LARGE SCALE GENOMIC DNA]</scope>
    <source>
        <strain evidence="9 10">cv. SW786</strain>
    </source>
</reference>
<dbReference type="Gramene" id="QL01p032883:mrna">
    <property type="protein sequence ID" value="QL01p032883:mrna"/>
    <property type="gene ID" value="QL01p032883"/>
</dbReference>
<evidence type="ECO:0000259" key="8">
    <source>
        <dbReference type="Pfam" id="PF23247"/>
    </source>
</evidence>
<dbReference type="Proteomes" id="UP000594261">
    <property type="component" value="Chromosome 1"/>
</dbReference>
<dbReference type="InterPro" id="IPR050905">
    <property type="entry name" value="Plant_NBS-LRR"/>
</dbReference>
<dbReference type="PANTHER" id="PTHR33463">
    <property type="entry name" value="NB-ARC DOMAIN-CONTAINING PROTEIN-RELATED"/>
    <property type="match status" value="1"/>
</dbReference>
<reference evidence="9" key="2">
    <citation type="submission" date="2021-01" db="UniProtKB">
        <authorList>
            <consortium name="EnsemblPlants"/>
        </authorList>
    </citation>
    <scope>IDENTIFICATION</scope>
</reference>
<dbReference type="InterPro" id="IPR027417">
    <property type="entry name" value="P-loop_NTPase"/>
</dbReference>
<evidence type="ECO:0000256" key="2">
    <source>
        <dbReference type="ARBA" id="ARBA00022737"/>
    </source>
</evidence>
<dbReference type="InterPro" id="IPR057135">
    <property type="entry name" value="At4g27190-like_LRR"/>
</dbReference>
<keyword evidence="6" id="KW-0175">Coiled coil</keyword>
<feature type="domain" description="NB-ARC" evidence="7">
    <location>
        <begin position="118"/>
        <end position="282"/>
    </location>
</feature>
<keyword evidence="10" id="KW-1185">Reference proteome</keyword>
<protein>
    <recommendedName>
        <fullName evidence="11">NB-ARC domain-containing protein</fullName>
    </recommendedName>
</protein>
<dbReference type="Gene3D" id="3.40.50.300">
    <property type="entry name" value="P-loop containing nucleotide triphosphate hydrolases"/>
    <property type="match status" value="1"/>
</dbReference>
<dbReference type="AlphaFoldDB" id="A0A7N2KPQ9"/>
<evidence type="ECO:0000256" key="6">
    <source>
        <dbReference type="SAM" id="Coils"/>
    </source>
</evidence>